<dbReference type="Proteomes" id="UP001430953">
    <property type="component" value="Unassembled WGS sequence"/>
</dbReference>
<dbReference type="EMBL" id="JADYXP020000021">
    <property type="protein sequence ID" value="KAL0103507.1"/>
    <property type="molecule type" value="Genomic_DNA"/>
</dbReference>
<gene>
    <name evidence="1" type="ORF">PUN28_017636</name>
</gene>
<keyword evidence="2" id="KW-1185">Reference proteome</keyword>
<protein>
    <submittedName>
        <fullName evidence="1">Uncharacterized protein</fullName>
    </submittedName>
</protein>
<reference evidence="1 2" key="1">
    <citation type="submission" date="2023-03" db="EMBL/GenBank/DDBJ databases">
        <title>High recombination rates correlate with genetic variation in Cardiocondyla obscurior ants.</title>
        <authorList>
            <person name="Errbii M."/>
        </authorList>
    </citation>
    <scope>NUCLEOTIDE SEQUENCE [LARGE SCALE GENOMIC DNA]</scope>
    <source>
        <strain evidence="1">Alpha-2009</strain>
        <tissue evidence="1">Whole body</tissue>
    </source>
</reference>
<accession>A0AAW2ENT2</accession>
<name>A0AAW2ENT2_9HYME</name>
<sequence>MYRCVNVTRDKNNIVKKKNIYIYTLNREIRACCTKVNQLRKKRKGEKKKKIKVCLKNKGKKNLLHKSLEKTISSRNTVILNEKSRRRRFMRIFHLAGGAPLRKTPEGYEDFNFEQRLCRYQRYPHCCSRLRTNQIYSTRCRTSIKHSQTTSL</sequence>
<proteinExistence type="predicted"/>
<comment type="caution">
    <text evidence="1">The sequence shown here is derived from an EMBL/GenBank/DDBJ whole genome shotgun (WGS) entry which is preliminary data.</text>
</comment>
<evidence type="ECO:0000313" key="1">
    <source>
        <dbReference type="EMBL" id="KAL0103507.1"/>
    </source>
</evidence>
<dbReference type="AlphaFoldDB" id="A0AAW2ENT2"/>
<evidence type="ECO:0000313" key="2">
    <source>
        <dbReference type="Proteomes" id="UP001430953"/>
    </source>
</evidence>
<organism evidence="1 2">
    <name type="scientific">Cardiocondyla obscurior</name>
    <dbReference type="NCBI Taxonomy" id="286306"/>
    <lineage>
        <taxon>Eukaryota</taxon>
        <taxon>Metazoa</taxon>
        <taxon>Ecdysozoa</taxon>
        <taxon>Arthropoda</taxon>
        <taxon>Hexapoda</taxon>
        <taxon>Insecta</taxon>
        <taxon>Pterygota</taxon>
        <taxon>Neoptera</taxon>
        <taxon>Endopterygota</taxon>
        <taxon>Hymenoptera</taxon>
        <taxon>Apocrita</taxon>
        <taxon>Aculeata</taxon>
        <taxon>Formicoidea</taxon>
        <taxon>Formicidae</taxon>
        <taxon>Myrmicinae</taxon>
        <taxon>Cardiocondyla</taxon>
    </lineage>
</organism>